<protein>
    <recommendedName>
        <fullName evidence="3">HAD family hydrolase</fullName>
    </recommendedName>
</protein>
<dbReference type="SUPFAM" id="SSF56784">
    <property type="entry name" value="HAD-like"/>
    <property type="match status" value="1"/>
</dbReference>
<organism evidence="1 2">
    <name type="scientific">Natranaeroarchaeum aerophilus</name>
    <dbReference type="NCBI Taxonomy" id="2917711"/>
    <lineage>
        <taxon>Archaea</taxon>
        <taxon>Methanobacteriati</taxon>
        <taxon>Methanobacteriota</taxon>
        <taxon>Stenosarchaea group</taxon>
        <taxon>Halobacteria</taxon>
        <taxon>Halobacteriales</taxon>
        <taxon>Natronoarchaeaceae</taxon>
        <taxon>Natranaeroarchaeum</taxon>
    </lineage>
</organism>
<evidence type="ECO:0000313" key="2">
    <source>
        <dbReference type="Proteomes" id="UP001202674"/>
    </source>
</evidence>
<dbReference type="AlphaFoldDB" id="A0AAE3FNT0"/>
<dbReference type="InterPro" id="IPR036412">
    <property type="entry name" value="HAD-like_sf"/>
</dbReference>
<accession>A0AAE3FNT0</accession>
<dbReference type="RefSeq" id="WP_250594478.1">
    <property type="nucleotide sequence ID" value="NZ_JAKRVY010000001.1"/>
</dbReference>
<name>A0AAE3FNT0_9EURY</name>
<evidence type="ECO:0008006" key="3">
    <source>
        <dbReference type="Google" id="ProtNLM"/>
    </source>
</evidence>
<gene>
    <name evidence="1" type="ORF">AArcSt11_02990</name>
</gene>
<dbReference type="EMBL" id="JAKRVY010000001">
    <property type="protein sequence ID" value="MCL9812618.1"/>
    <property type="molecule type" value="Genomic_DNA"/>
</dbReference>
<dbReference type="Proteomes" id="UP001202674">
    <property type="component" value="Unassembled WGS sequence"/>
</dbReference>
<reference evidence="1 2" key="1">
    <citation type="journal article" date="2022" name="Syst. Appl. Microbiol.">
        <title>Natronocalculus amylovorans gen. nov., sp. nov., and Natranaeroarchaeum aerophilus sp. nov., dominant culturable amylolytic natronoarchaea from hypersaline soda lakes in southwestern Siberia.</title>
        <authorList>
            <person name="Sorokin D.Y."/>
            <person name="Elcheninov A.G."/>
            <person name="Khizhniak T.V."/>
            <person name="Koenen M."/>
            <person name="Bale N.J."/>
            <person name="Damste J.S.S."/>
            <person name="Kublanov I.V."/>
        </authorList>
    </citation>
    <scope>NUCLEOTIDE SEQUENCE [LARGE SCALE GENOMIC DNA]</scope>
    <source>
        <strain evidence="1 2">AArc-St1-1</strain>
    </source>
</reference>
<sequence>MASPVRTILFDLDETLCERPPSEDPILGRAFRIAGVDPLFDRADYHRVAQSIGGTDSDVDRRVESFERLARAVEPSWRDSSA</sequence>
<evidence type="ECO:0000313" key="1">
    <source>
        <dbReference type="EMBL" id="MCL9812618.1"/>
    </source>
</evidence>
<keyword evidence="2" id="KW-1185">Reference proteome</keyword>
<proteinExistence type="predicted"/>
<comment type="caution">
    <text evidence="1">The sequence shown here is derived from an EMBL/GenBank/DDBJ whole genome shotgun (WGS) entry which is preliminary data.</text>
</comment>